<name>A0A1F2UQ42_9ACTN</name>
<sequence>MTQQPKVVKQVSIMCFHDELCQVFNAMMTALSLLRSGSKVTIFFGSRGINAVHKDKIDSLTCLPDQPKEISDAVMKRMEAMDLPDASLLLETLYFEGATILACPLNLPVFGMSEADLVQGVKVADPATYYKDVVMQADMNLTF</sequence>
<accession>A0A1F2UQ42</accession>
<dbReference type="EMBL" id="MELI01000024">
    <property type="protein sequence ID" value="OFW35078.1"/>
    <property type="molecule type" value="Genomic_DNA"/>
</dbReference>
<dbReference type="InterPro" id="IPR027396">
    <property type="entry name" value="DsrEFH-like"/>
</dbReference>
<dbReference type="AlphaFoldDB" id="A0A1F2UQ42"/>
<dbReference type="Gene3D" id="3.40.1260.10">
    <property type="entry name" value="DsrEFH-like"/>
    <property type="match status" value="1"/>
</dbReference>
<dbReference type="PANTHER" id="PTHR34655:SF2">
    <property type="entry name" value="PEROXIREDOXIN FAMILY PROTEIN"/>
    <property type="match status" value="1"/>
</dbReference>
<dbReference type="InterPro" id="IPR032836">
    <property type="entry name" value="DsrE2-like"/>
</dbReference>
<protein>
    <recommendedName>
        <fullName evidence="3">Peroxiredoxin family protein</fullName>
    </recommendedName>
</protein>
<evidence type="ECO:0000313" key="1">
    <source>
        <dbReference type="EMBL" id="OFW35078.1"/>
    </source>
</evidence>
<dbReference type="Proteomes" id="UP000178086">
    <property type="component" value="Unassembled WGS sequence"/>
</dbReference>
<evidence type="ECO:0000313" key="2">
    <source>
        <dbReference type="Proteomes" id="UP000178086"/>
    </source>
</evidence>
<reference evidence="1 2" key="1">
    <citation type="journal article" date="2016" name="Nat. Commun.">
        <title>Thousands of microbial genomes shed light on interconnected biogeochemical processes in an aquifer system.</title>
        <authorList>
            <person name="Anantharaman K."/>
            <person name="Brown C.T."/>
            <person name="Hug L.A."/>
            <person name="Sharon I."/>
            <person name="Castelle C.J."/>
            <person name="Probst A.J."/>
            <person name="Thomas B.C."/>
            <person name="Singh A."/>
            <person name="Wilkins M.J."/>
            <person name="Karaoz U."/>
            <person name="Brodie E.L."/>
            <person name="Williams K.H."/>
            <person name="Hubbard S.S."/>
            <person name="Banfield J.F."/>
        </authorList>
    </citation>
    <scope>NUCLEOTIDE SEQUENCE [LARGE SCALE GENOMIC DNA]</scope>
</reference>
<gene>
    <name evidence="1" type="ORF">A2074_07495</name>
</gene>
<evidence type="ECO:0008006" key="3">
    <source>
        <dbReference type="Google" id="ProtNLM"/>
    </source>
</evidence>
<organism evidence="1 2">
    <name type="scientific">Candidatus Aquicultor primus</name>
    <dbReference type="NCBI Taxonomy" id="1797195"/>
    <lineage>
        <taxon>Bacteria</taxon>
        <taxon>Bacillati</taxon>
        <taxon>Actinomycetota</taxon>
        <taxon>Candidatus Aquicultoria</taxon>
        <taxon>Candidatus Aquicultorales</taxon>
        <taxon>Candidatus Aquicultoraceae</taxon>
        <taxon>Candidatus Aquicultor</taxon>
    </lineage>
</organism>
<proteinExistence type="predicted"/>
<dbReference type="SUPFAM" id="SSF75169">
    <property type="entry name" value="DsrEFH-like"/>
    <property type="match status" value="1"/>
</dbReference>
<dbReference type="Pfam" id="PF13686">
    <property type="entry name" value="DrsE_2"/>
    <property type="match status" value="1"/>
</dbReference>
<comment type="caution">
    <text evidence="1">The sequence shown here is derived from an EMBL/GenBank/DDBJ whole genome shotgun (WGS) entry which is preliminary data.</text>
</comment>
<dbReference type="PANTHER" id="PTHR34655">
    <property type="entry name" value="CONSERVED WITHIN P. AEROPHILUM"/>
    <property type="match status" value="1"/>
</dbReference>